<sequence length="93" mass="10201">MLFIVSWTVMPDKRDIAIGRFLKTGALPPAGVTMKGRWHAVGRVGGFGLAEADDPALLQTWLLEWNDIMHMEVYPALTDEQAAPLLAALAAKR</sequence>
<dbReference type="HOGENOM" id="CLU_162734_1_0_6"/>
<evidence type="ECO:0000313" key="1">
    <source>
        <dbReference type="EMBL" id="CDF84700.1"/>
    </source>
</evidence>
<evidence type="ECO:0000313" key="2">
    <source>
        <dbReference type="Proteomes" id="UP000025241"/>
    </source>
</evidence>
<evidence type="ECO:0008006" key="3">
    <source>
        <dbReference type="Google" id="ProtNLM"/>
    </source>
</evidence>
<dbReference type="AlphaFoldDB" id="A0A024HI45"/>
<dbReference type="PATRIC" id="fig|1301098.3.peg.3370"/>
<proteinExistence type="predicted"/>
<accession>A0A024HI45</accession>
<reference evidence="1 2" key="2">
    <citation type="submission" date="2014-05" db="EMBL/GenBank/DDBJ databases">
        <title>Genome sequence of the 3-chlorobenzoate degrading bacterium Pseudomonas knackmussii B13 shows multiple evidence for horizontal gene transfer.</title>
        <authorList>
            <person name="Miyazaki R."/>
            <person name="Bertelli C."/>
            <person name="Falquet L."/>
            <person name="Robinson-Rechavi M."/>
            <person name="Gharib W."/>
            <person name="Roy S."/>
            <person name="Van der Meer J.R."/>
        </authorList>
    </citation>
    <scope>NUCLEOTIDE SEQUENCE [LARGE SCALE GENOMIC DNA]</scope>
    <source>
        <strain evidence="1 2">B13</strain>
    </source>
</reference>
<protein>
    <recommendedName>
        <fullName evidence="3">DUF3303 domain-containing protein</fullName>
    </recommendedName>
</protein>
<dbReference type="Pfam" id="PF11746">
    <property type="entry name" value="DUF3303"/>
    <property type="match status" value="1"/>
</dbReference>
<dbReference type="EMBL" id="HG322950">
    <property type="protein sequence ID" value="CDF84700.1"/>
    <property type="molecule type" value="Genomic_DNA"/>
</dbReference>
<keyword evidence="2" id="KW-1185">Reference proteome</keyword>
<dbReference type="KEGG" id="pkc:PKB_3356"/>
<reference evidence="1 2" key="1">
    <citation type="submission" date="2013-03" db="EMBL/GenBank/DDBJ databases">
        <authorList>
            <person name="Linke B."/>
        </authorList>
    </citation>
    <scope>NUCLEOTIDE SEQUENCE [LARGE SCALE GENOMIC DNA]</scope>
    <source>
        <strain evidence="1 2">B13</strain>
    </source>
</reference>
<name>A0A024HI45_PSEKB</name>
<dbReference type="RefSeq" id="WP_043253210.1">
    <property type="nucleotide sequence ID" value="NZ_HG322950.1"/>
</dbReference>
<dbReference type="InterPro" id="IPR021734">
    <property type="entry name" value="DUF3303"/>
</dbReference>
<gene>
    <name evidence="1" type="ORF">PKB_3356</name>
</gene>
<dbReference type="OrthoDB" id="9801877at2"/>
<organism evidence="1 2">
    <name type="scientific">Pseudomonas knackmussii (strain DSM 6978 / CCUG 54928 / LMG 23759 / B13)</name>
    <dbReference type="NCBI Taxonomy" id="1301098"/>
    <lineage>
        <taxon>Bacteria</taxon>
        <taxon>Pseudomonadati</taxon>
        <taxon>Pseudomonadota</taxon>
        <taxon>Gammaproteobacteria</taxon>
        <taxon>Pseudomonadales</taxon>
        <taxon>Pseudomonadaceae</taxon>
        <taxon>Pseudomonas</taxon>
    </lineage>
</organism>
<dbReference type="Proteomes" id="UP000025241">
    <property type="component" value="Chromosome I"/>
</dbReference>